<organism evidence="1 2">
    <name type="scientific">Fructilactobacillus ixorae</name>
    <dbReference type="NCBI Taxonomy" id="1750535"/>
    <lineage>
        <taxon>Bacteria</taxon>
        <taxon>Bacillati</taxon>
        <taxon>Bacillota</taxon>
        <taxon>Bacilli</taxon>
        <taxon>Lactobacillales</taxon>
        <taxon>Lactobacillaceae</taxon>
        <taxon>Fructilactobacillus</taxon>
    </lineage>
</organism>
<dbReference type="Gene3D" id="1.10.340.30">
    <property type="entry name" value="Hypothetical protein, domain 2"/>
    <property type="match status" value="1"/>
</dbReference>
<gene>
    <name evidence="1" type="ORF">M8332_06730</name>
</gene>
<dbReference type="PANTHER" id="PTHR30037">
    <property type="entry name" value="DNA-3-METHYLADENINE GLYCOSYLASE 1"/>
    <property type="match status" value="1"/>
</dbReference>
<dbReference type="InterPro" id="IPR011257">
    <property type="entry name" value="DNA_glycosylase"/>
</dbReference>
<name>A0ABY5C3B4_9LACO</name>
<dbReference type="EMBL" id="CP097478">
    <property type="protein sequence ID" value="USS93276.1"/>
    <property type="molecule type" value="Genomic_DNA"/>
</dbReference>
<dbReference type="PANTHER" id="PTHR30037:SF4">
    <property type="entry name" value="DNA-3-METHYLADENINE GLYCOSYLASE I"/>
    <property type="match status" value="1"/>
</dbReference>
<dbReference type="Pfam" id="PF03352">
    <property type="entry name" value="Adenine_glyco"/>
    <property type="match status" value="1"/>
</dbReference>
<protein>
    <submittedName>
        <fullName evidence="1">DNA-3-methyladenine glycosylase I</fullName>
    </submittedName>
</protein>
<dbReference type="SUPFAM" id="SSF48150">
    <property type="entry name" value="DNA-glycosylase"/>
    <property type="match status" value="1"/>
</dbReference>
<dbReference type="InterPro" id="IPR005019">
    <property type="entry name" value="Adenine_glyco"/>
</dbReference>
<accession>A0ABY5C3B4</accession>
<sequence>MIINAPRCHWAQSTNQQLVTYHDQEWGQPEFNSQQLFALLSLELMQAGLSWATVLKKRTAFADALQNFDYHQVATMEPELPQLCQNAAIIRNQRKLTAVIKNAQAIVKLEDAGTTFSDFLWDFVHHEPIIHDVPTPSAVPKTIPLTDHVSHELKHRGFQFTGPVVCYSLFQAAGLINDHENQCPFKEH</sequence>
<evidence type="ECO:0000313" key="2">
    <source>
        <dbReference type="Proteomes" id="UP001057532"/>
    </source>
</evidence>
<dbReference type="InterPro" id="IPR052891">
    <property type="entry name" value="DNA-3mA_glycosylase"/>
</dbReference>
<evidence type="ECO:0000313" key="1">
    <source>
        <dbReference type="EMBL" id="USS93276.1"/>
    </source>
</evidence>
<proteinExistence type="predicted"/>
<reference evidence="1" key="1">
    <citation type="submission" date="2022-05" db="EMBL/GenBank/DDBJ databases">
        <authorList>
            <person name="Oliphant S.A."/>
            <person name="Watson-Haigh N.S."/>
            <person name="Sumby K.M."/>
            <person name="Gardner J.M."/>
            <person name="Jiranek V."/>
        </authorList>
    </citation>
    <scope>NUCLEOTIDE SEQUENCE</scope>
    <source>
        <strain evidence="1">Ru20-1</strain>
    </source>
</reference>
<dbReference type="RefSeq" id="WP_252780087.1">
    <property type="nucleotide sequence ID" value="NZ_CP097478.1"/>
</dbReference>
<dbReference type="Proteomes" id="UP001057532">
    <property type="component" value="Chromosome"/>
</dbReference>
<keyword evidence="2" id="KW-1185">Reference proteome</keyword>